<protein>
    <submittedName>
        <fullName evidence="1">Uncharacterized protein</fullName>
    </submittedName>
</protein>
<dbReference type="Proteomes" id="UP000664632">
    <property type="component" value="Unassembled WGS sequence"/>
</dbReference>
<name>A0ABS3H3V7_9ENTE</name>
<proteinExistence type="predicted"/>
<reference evidence="1 2" key="1">
    <citation type="submission" date="2021-03" db="EMBL/GenBank/DDBJ databases">
        <title>Enterococcal diversity collection.</title>
        <authorList>
            <person name="Gilmore M.S."/>
            <person name="Schwartzman J."/>
            <person name="Van Tyne D."/>
            <person name="Martin M."/>
            <person name="Earl A.M."/>
            <person name="Manson A.L."/>
            <person name="Straub T."/>
            <person name="Salamzade R."/>
            <person name="Saavedra J."/>
            <person name="Lebreton F."/>
            <person name="Prichula J."/>
            <person name="Schaufler K."/>
            <person name="Gaca A."/>
            <person name="Sgardioli B."/>
            <person name="Wagenaar J."/>
            <person name="Strong T."/>
        </authorList>
    </citation>
    <scope>NUCLEOTIDE SEQUENCE [LARGE SCALE GENOMIC DNA]</scope>
    <source>
        <strain evidence="1 2">DIV0869a</strain>
    </source>
</reference>
<accession>A0ABS3H3V7</accession>
<sequence>MKEETFIEYLTIALKNLGYTKAGIFNVQGEVKRLLKTNSPEEIKVKLTQIK</sequence>
<evidence type="ECO:0000313" key="2">
    <source>
        <dbReference type="Proteomes" id="UP000664632"/>
    </source>
</evidence>
<dbReference type="RefSeq" id="WP_207113697.1">
    <property type="nucleotide sequence ID" value="NZ_JAFLWD010000046.1"/>
</dbReference>
<keyword evidence="2" id="KW-1185">Reference proteome</keyword>
<comment type="caution">
    <text evidence="1">The sequence shown here is derived from an EMBL/GenBank/DDBJ whole genome shotgun (WGS) entry which is preliminary data.</text>
</comment>
<gene>
    <name evidence="1" type="ORF">JZO69_15340</name>
</gene>
<dbReference type="EMBL" id="JAFLWD010000046">
    <property type="protein sequence ID" value="MBO0441740.1"/>
    <property type="molecule type" value="Genomic_DNA"/>
</dbReference>
<evidence type="ECO:0000313" key="1">
    <source>
        <dbReference type="EMBL" id="MBO0441740.1"/>
    </source>
</evidence>
<organism evidence="1 2">
    <name type="scientific">Candidatus Enterococcus ikei</name>
    <dbReference type="NCBI Taxonomy" id="2815326"/>
    <lineage>
        <taxon>Bacteria</taxon>
        <taxon>Bacillati</taxon>
        <taxon>Bacillota</taxon>
        <taxon>Bacilli</taxon>
        <taxon>Lactobacillales</taxon>
        <taxon>Enterococcaceae</taxon>
        <taxon>Enterococcus</taxon>
    </lineage>
</organism>